<sequence>MSHFDCLLRLRLRGKSIYAPAAALIEVGVLAARVVLVVTRTVVWSAWREEDDDDGPEVASVSELEVSSASVEDEDASDEEEGEVAVVFEVSVGEEVV</sequence>
<feature type="compositionally biased region" description="Acidic residues" evidence="1">
    <location>
        <begin position="71"/>
        <end position="82"/>
    </location>
</feature>
<dbReference type="AlphaFoldDB" id="A0AAD4F6X4"/>
<proteinExistence type="predicted"/>
<name>A0AAD4F6X4_9PEZI</name>
<evidence type="ECO:0000313" key="2">
    <source>
        <dbReference type="EMBL" id="KAG7294416.1"/>
    </source>
</evidence>
<organism evidence="2 3">
    <name type="scientific">Staphylotrichum longicolle</name>
    <dbReference type="NCBI Taxonomy" id="669026"/>
    <lineage>
        <taxon>Eukaryota</taxon>
        <taxon>Fungi</taxon>
        <taxon>Dikarya</taxon>
        <taxon>Ascomycota</taxon>
        <taxon>Pezizomycotina</taxon>
        <taxon>Sordariomycetes</taxon>
        <taxon>Sordariomycetidae</taxon>
        <taxon>Sordariales</taxon>
        <taxon>Chaetomiaceae</taxon>
        <taxon>Staphylotrichum</taxon>
    </lineage>
</organism>
<feature type="compositionally biased region" description="Low complexity" evidence="1">
    <location>
        <begin position="57"/>
        <end position="70"/>
    </location>
</feature>
<dbReference type="Proteomes" id="UP001197093">
    <property type="component" value="Unassembled WGS sequence"/>
</dbReference>
<gene>
    <name evidence="2" type="ORF">NEMBOFW57_004487</name>
</gene>
<evidence type="ECO:0000313" key="3">
    <source>
        <dbReference type="Proteomes" id="UP001197093"/>
    </source>
</evidence>
<reference evidence="2" key="1">
    <citation type="submission" date="2023-02" db="EMBL/GenBank/DDBJ databases">
        <authorList>
            <person name="Palmer J.M."/>
        </authorList>
    </citation>
    <scope>NUCLEOTIDE SEQUENCE</scope>
    <source>
        <strain evidence="2">FW57</strain>
    </source>
</reference>
<protein>
    <submittedName>
        <fullName evidence="2">Uncharacterized protein</fullName>
    </submittedName>
</protein>
<keyword evidence="3" id="KW-1185">Reference proteome</keyword>
<accession>A0AAD4F6X4</accession>
<evidence type="ECO:0000256" key="1">
    <source>
        <dbReference type="SAM" id="MobiDB-lite"/>
    </source>
</evidence>
<feature type="region of interest" description="Disordered" evidence="1">
    <location>
        <begin position="49"/>
        <end position="82"/>
    </location>
</feature>
<dbReference type="EMBL" id="JAHCVI010000001">
    <property type="protein sequence ID" value="KAG7294416.1"/>
    <property type="molecule type" value="Genomic_DNA"/>
</dbReference>
<comment type="caution">
    <text evidence="2">The sequence shown here is derived from an EMBL/GenBank/DDBJ whole genome shotgun (WGS) entry which is preliminary data.</text>
</comment>